<name>A0A4Y2JGV4_ARAVE</name>
<evidence type="ECO:0000313" key="2">
    <source>
        <dbReference type="Proteomes" id="UP000499080"/>
    </source>
</evidence>
<protein>
    <submittedName>
        <fullName evidence="1">Uncharacterized protein</fullName>
    </submittedName>
</protein>
<dbReference type="EMBL" id="BGPR01003472">
    <property type="protein sequence ID" value="GBM88532.1"/>
    <property type="molecule type" value="Genomic_DNA"/>
</dbReference>
<accession>A0A4Y2JGV4</accession>
<sequence>MLVPRLWSQFQTVKYYQLYPTHGTALGRHTHAHRRREFTAGELSTDIAVATGTIISWQSVNRRLTVKYIYSRRWMISFPFSKPQERFRIFVEPGMPGFDTISVTAQGYGAEIL</sequence>
<organism evidence="1 2">
    <name type="scientific">Araneus ventricosus</name>
    <name type="common">Orbweaver spider</name>
    <name type="synonym">Epeira ventricosa</name>
    <dbReference type="NCBI Taxonomy" id="182803"/>
    <lineage>
        <taxon>Eukaryota</taxon>
        <taxon>Metazoa</taxon>
        <taxon>Ecdysozoa</taxon>
        <taxon>Arthropoda</taxon>
        <taxon>Chelicerata</taxon>
        <taxon>Arachnida</taxon>
        <taxon>Araneae</taxon>
        <taxon>Araneomorphae</taxon>
        <taxon>Entelegynae</taxon>
        <taxon>Araneoidea</taxon>
        <taxon>Araneidae</taxon>
        <taxon>Araneus</taxon>
    </lineage>
</organism>
<dbReference type="AlphaFoldDB" id="A0A4Y2JGV4"/>
<evidence type="ECO:0000313" key="1">
    <source>
        <dbReference type="EMBL" id="GBM88532.1"/>
    </source>
</evidence>
<gene>
    <name evidence="1" type="ORF">AVEN_40709_1</name>
</gene>
<keyword evidence="2" id="KW-1185">Reference proteome</keyword>
<reference evidence="1 2" key="1">
    <citation type="journal article" date="2019" name="Sci. Rep.">
        <title>Orb-weaving spider Araneus ventricosus genome elucidates the spidroin gene catalogue.</title>
        <authorList>
            <person name="Kono N."/>
            <person name="Nakamura H."/>
            <person name="Ohtoshi R."/>
            <person name="Moran D.A.P."/>
            <person name="Shinohara A."/>
            <person name="Yoshida Y."/>
            <person name="Fujiwara M."/>
            <person name="Mori M."/>
            <person name="Tomita M."/>
            <person name="Arakawa K."/>
        </authorList>
    </citation>
    <scope>NUCLEOTIDE SEQUENCE [LARGE SCALE GENOMIC DNA]</scope>
</reference>
<dbReference type="Proteomes" id="UP000499080">
    <property type="component" value="Unassembled WGS sequence"/>
</dbReference>
<proteinExistence type="predicted"/>
<comment type="caution">
    <text evidence="1">The sequence shown here is derived from an EMBL/GenBank/DDBJ whole genome shotgun (WGS) entry which is preliminary data.</text>
</comment>